<dbReference type="OrthoDB" id="7596142at2"/>
<evidence type="ECO:0000313" key="3">
    <source>
        <dbReference type="EMBL" id="PSK84504.1"/>
    </source>
</evidence>
<dbReference type="EMBL" id="PYGC01000002">
    <property type="protein sequence ID" value="PSK84504.1"/>
    <property type="molecule type" value="Genomic_DNA"/>
</dbReference>
<dbReference type="RefSeq" id="WP_106541099.1">
    <property type="nucleotide sequence ID" value="NZ_BLAU01000001.1"/>
</dbReference>
<evidence type="ECO:0000313" key="4">
    <source>
        <dbReference type="Proteomes" id="UP000240621"/>
    </source>
</evidence>
<feature type="domain" description="SHOCT" evidence="2">
    <location>
        <begin position="95"/>
        <end position="122"/>
    </location>
</feature>
<name>A0A2P8CHQ1_9BACT</name>
<dbReference type="Pfam" id="PF09851">
    <property type="entry name" value="SHOCT"/>
    <property type="match status" value="1"/>
</dbReference>
<feature type="transmembrane region" description="Helical" evidence="1">
    <location>
        <begin position="6"/>
        <end position="28"/>
    </location>
</feature>
<comment type="caution">
    <text evidence="3">The sequence shown here is derived from an EMBL/GenBank/DDBJ whole genome shotgun (WGS) entry which is preliminary data.</text>
</comment>
<proteinExistence type="predicted"/>
<sequence>MDTIGTILLVIGLLIFLMIFLGAIMAGFSKLFNVRVRGRFGSKIADPEDWDMMIDTFKGVGELAKDSAKGTYKKIKAIDLGRTNLKSTDRQNKIDQLQKLADLKNSGAITDEEYNALKKDLLR</sequence>
<dbReference type="InterPro" id="IPR018649">
    <property type="entry name" value="SHOCT"/>
</dbReference>
<gene>
    <name evidence="3" type="ORF">CLV93_102292</name>
</gene>
<protein>
    <submittedName>
        <fullName evidence="3">Putative oligomerization/nucleic acid binding protein</fullName>
    </submittedName>
</protein>
<organism evidence="3 4">
    <name type="scientific">Prolixibacter denitrificans</name>
    <dbReference type="NCBI Taxonomy" id="1541063"/>
    <lineage>
        <taxon>Bacteria</taxon>
        <taxon>Pseudomonadati</taxon>
        <taxon>Bacteroidota</taxon>
        <taxon>Bacteroidia</taxon>
        <taxon>Marinilabiliales</taxon>
        <taxon>Prolixibacteraceae</taxon>
        <taxon>Prolixibacter</taxon>
    </lineage>
</organism>
<keyword evidence="1" id="KW-0472">Membrane</keyword>
<dbReference type="Proteomes" id="UP000240621">
    <property type="component" value="Unassembled WGS sequence"/>
</dbReference>
<evidence type="ECO:0000256" key="1">
    <source>
        <dbReference type="SAM" id="Phobius"/>
    </source>
</evidence>
<reference evidence="3 4" key="1">
    <citation type="submission" date="2018-03" db="EMBL/GenBank/DDBJ databases">
        <title>Genomic Encyclopedia of Archaeal and Bacterial Type Strains, Phase II (KMG-II): from individual species to whole genera.</title>
        <authorList>
            <person name="Goeker M."/>
        </authorList>
    </citation>
    <scope>NUCLEOTIDE SEQUENCE [LARGE SCALE GENOMIC DNA]</scope>
    <source>
        <strain evidence="3 4">DSM 27267</strain>
    </source>
</reference>
<dbReference type="AlphaFoldDB" id="A0A2P8CHQ1"/>
<accession>A0A2P8CHQ1</accession>
<evidence type="ECO:0000259" key="2">
    <source>
        <dbReference type="Pfam" id="PF09851"/>
    </source>
</evidence>
<keyword evidence="1" id="KW-0812">Transmembrane</keyword>
<keyword evidence="1" id="KW-1133">Transmembrane helix</keyword>